<dbReference type="NCBIfam" id="TIGR03959">
    <property type="entry name" value="hyd_TM1266"/>
    <property type="match status" value="1"/>
</dbReference>
<evidence type="ECO:0000313" key="1">
    <source>
        <dbReference type="EMBL" id="SHH22462.1"/>
    </source>
</evidence>
<dbReference type="STRING" id="1123380.SAMN02745199_0391"/>
<dbReference type="RefSeq" id="WP_073071552.1">
    <property type="nucleotide sequence ID" value="NZ_FQXN01000001.1"/>
</dbReference>
<gene>
    <name evidence="1" type="ORF">SAMN02745199_0391</name>
</gene>
<accession>A0A1M5R846</accession>
<dbReference type="SUPFAM" id="SSF55021">
    <property type="entry name" value="ACT-like"/>
    <property type="match status" value="1"/>
</dbReference>
<reference evidence="2" key="1">
    <citation type="submission" date="2016-11" db="EMBL/GenBank/DDBJ databases">
        <authorList>
            <person name="Varghese N."/>
            <person name="Submissions S."/>
        </authorList>
    </citation>
    <scope>NUCLEOTIDE SEQUENCE [LARGE SCALE GENOMIC DNA]</scope>
    <source>
        <strain evidence="2">DSM 15807</strain>
    </source>
</reference>
<keyword evidence="2" id="KW-1185">Reference proteome</keyword>
<dbReference type="Pfam" id="PF21699">
    <property type="entry name" value="TM1266-like"/>
    <property type="match status" value="1"/>
</dbReference>
<name>A0A1M5R846_9BACT</name>
<protein>
    <submittedName>
        <fullName evidence="1">Putative iron-only hydrogenase system regulator</fullName>
    </submittedName>
</protein>
<dbReference type="InterPro" id="IPR045865">
    <property type="entry name" value="ACT-like_dom_sf"/>
</dbReference>
<organism evidence="1 2">
    <name type="scientific">Thermosipho atlanticus DSM 15807</name>
    <dbReference type="NCBI Taxonomy" id="1123380"/>
    <lineage>
        <taxon>Bacteria</taxon>
        <taxon>Thermotogati</taxon>
        <taxon>Thermotogota</taxon>
        <taxon>Thermotogae</taxon>
        <taxon>Thermotogales</taxon>
        <taxon>Fervidobacteriaceae</taxon>
        <taxon>Thermosipho</taxon>
    </lineage>
</organism>
<dbReference type="AlphaFoldDB" id="A0A1M5R846"/>
<dbReference type="Proteomes" id="UP000242592">
    <property type="component" value="Unassembled WGS sequence"/>
</dbReference>
<proteinExistence type="predicted"/>
<dbReference type="OrthoDB" id="9796135at2"/>
<dbReference type="Gene3D" id="3.30.70.1150">
    <property type="entry name" value="ACT-like. Chain A, domain 2"/>
    <property type="match status" value="1"/>
</dbReference>
<dbReference type="InterPro" id="IPR027271">
    <property type="entry name" value="Acetolactate_synth/TF_NikR_C"/>
</dbReference>
<dbReference type="EMBL" id="FQXN01000001">
    <property type="protein sequence ID" value="SHH22462.1"/>
    <property type="molecule type" value="Genomic_DNA"/>
</dbReference>
<evidence type="ECO:0000313" key="2">
    <source>
        <dbReference type="Proteomes" id="UP000242592"/>
    </source>
</evidence>
<dbReference type="InterPro" id="IPR023860">
    <property type="entry name" value="FeFe-hyd_TM1266"/>
</dbReference>
<sequence>MERYYTIDIIVHNRDDAYDKVNELLHQFAKYIKLRVGYPLEKENMAVIFLIFKANNDKLGSFTGKLGQIKSVKVKSIAITN</sequence>